<gene>
    <name evidence="1" type="ORF">A0H81_07637</name>
</gene>
<dbReference type="AlphaFoldDB" id="A0A1C7M706"/>
<comment type="caution">
    <text evidence="1">The sequence shown here is derived from an EMBL/GenBank/DDBJ whole genome shotgun (WGS) entry which is preliminary data.</text>
</comment>
<dbReference type="Proteomes" id="UP000092993">
    <property type="component" value="Unassembled WGS sequence"/>
</dbReference>
<evidence type="ECO:0000313" key="2">
    <source>
        <dbReference type="Proteomes" id="UP000092993"/>
    </source>
</evidence>
<proteinExistence type="predicted"/>
<dbReference type="STRING" id="5627.A0A1C7M706"/>
<keyword evidence="2" id="KW-1185">Reference proteome</keyword>
<organism evidence="1 2">
    <name type="scientific">Grifola frondosa</name>
    <name type="common">Maitake</name>
    <name type="synonym">Polyporus frondosus</name>
    <dbReference type="NCBI Taxonomy" id="5627"/>
    <lineage>
        <taxon>Eukaryota</taxon>
        <taxon>Fungi</taxon>
        <taxon>Dikarya</taxon>
        <taxon>Basidiomycota</taxon>
        <taxon>Agaricomycotina</taxon>
        <taxon>Agaricomycetes</taxon>
        <taxon>Polyporales</taxon>
        <taxon>Grifolaceae</taxon>
        <taxon>Grifola</taxon>
    </lineage>
</organism>
<accession>A0A1C7M706</accession>
<dbReference type="PANTHER" id="PTHR39218">
    <property type="entry name" value="OXIDOREDUCTASE 14 KDA SUBUNIT, PUTATIVE (AFU_ORTHOLOGUE AFUA_1G12110)-RELATED"/>
    <property type="match status" value="1"/>
</dbReference>
<reference evidence="1 2" key="1">
    <citation type="submission" date="2016-03" db="EMBL/GenBank/DDBJ databases">
        <title>Whole genome sequencing of Grifola frondosa 9006-11.</title>
        <authorList>
            <person name="Min B."/>
            <person name="Park H."/>
            <person name="Kim J.-G."/>
            <person name="Cho H."/>
            <person name="Oh Y.-L."/>
            <person name="Kong W.-S."/>
            <person name="Choi I.-G."/>
        </authorList>
    </citation>
    <scope>NUCLEOTIDE SEQUENCE [LARGE SCALE GENOMIC DNA]</scope>
    <source>
        <strain evidence="1 2">9006-11</strain>
    </source>
</reference>
<dbReference type="OMA" id="AHQWDER"/>
<evidence type="ECO:0000313" key="1">
    <source>
        <dbReference type="EMBL" id="OBZ72159.1"/>
    </source>
</evidence>
<sequence>MSLFTNIVGFSLFGLAARFGQLGIQKRNLLKVRVDSTSLERLPRSVPYSPDFSGHVIAMGSFGFLGYWAYQWDQRAAVLLAEKRAEIAERRQRKAAAVGSE</sequence>
<dbReference type="PANTHER" id="PTHR39218:SF1">
    <property type="entry name" value="OXIDOREDUCTASE 14 KDA SUBUNIT, PUTATIVE (AFU_ORTHOLOGUE AFUA_1G12110)-RELATED"/>
    <property type="match status" value="1"/>
</dbReference>
<dbReference type="EMBL" id="LUGG01000009">
    <property type="protein sequence ID" value="OBZ72159.1"/>
    <property type="molecule type" value="Genomic_DNA"/>
</dbReference>
<protein>
    <submittedName>
        <fullName evidence="1">Uncharacterized protein</fullName>
    </submittedName>
</protein>
<name>A0A1C7M706_GRIFR</name>
<dbReference type="OrthoDB" id="2141050at2759"/>